<dbReference type="GO" id="GO:0019346">
    <property type="term" value="P:transsulfuration"/>
    <property type="evidence" value="ECO:0007669"/>
    <property type="project" value="InterPro"/>
</dbReference>
<dbReference type="RefSeq" id="WP_102111099.1">
    <property type="nucleotide sequence ID" value="NZ_BMGN01000004.1"/>
</dbReference>
<comment type="similarity">
    <text evidence="2 6">Belongs to the trans-sulfuration enzymes family.</text>
</comment>
<evidence type="ECO:0000256" key="6">
    <source>
        <dbReference type="RuleBase" id="RU362118"/>
    </source>
</evidence>
<evidence type="ECO:0000256" key="2">
    <source>
        <dbReference type="ARBA" id="ARBA00009077"/>
    </source>
</evidence>
<protein>
    <submittedName>
        <fullName evidence="7">Cystathionine beta-lyase</fullName>
    </submittedName>
</protein>
<dbReference type="PIRSF" id="PIRSF001434">
    <property type="entry name" value="CGS"/>
    <property type="match status" value="1"/>
</dbReference>
<dbReference type="NCBIfam" id="TIGR01324">
    <property type="entry name" value="cysta_beta_ly_B"/>
    <property type="match status" value="1"/>
</dbReference>
<dbReference type="InterPro" id="IPR006233">
    <property type="entry name" value="Cys_b_lyase_bac"/>
</dbReference>
<keyword evidence="3 6" id="KW-0663">Pyridoxal phosphate</keyword>
<dbReference type="GO" id="GO:0047804">
    <property type="term" value="F:cysteine-S-conjugate beta-lyase activity"/>
    <property type="evidence" value="ECO:0007669"/>
    <property type="project" value="InterPro"/>
</dbReference>
<dbReference type="KEGG" id="ncb:C0V82_03245"/>
<comment type="cofactor">
    <cofactor evidence="1 6">
        <name>pyridoxal 5'-phosphate</name>
        <dbReference type="ChEBI" id="CHEBI:597326"/>
    </cofactor>
</comment>
<reference evidence="7 8" key="1">
    <citation type="submission" date="2017-12" db="EMBL/GenBank/DDBJ databases">
        <title>Genomes of bacteria within cyanobacterial aggregates.</title>
        <authorList>
            <person name="Cai H."/>
        </authorList>
    </citation>
    <scope>NUCLEOTIDE SEQUENCE [LARGE SCALE GENOMIC DNA]</scope>
    <source>
        <strain evidence="7 8">TH16</strain>
    </source>
</reference>
<evidence type="ECO:0000313" key="7">
    <source>
        <dbReference type="EMBL" id="AUN29363.1"/>
    </source>
</evidence>
<dbReference type="Proteomes" id="UP000234752">
    <property type="component" value="Chromosome eg_1"/>
</dbReference>
<evidence type="ECO:0000256" key="5">
    <source>
        <dbReference type="ARBA" id="ARBA00047517"/>
    </source>
</evidence>
<sequence length="400" mass="42958">MSTHDRDQPFAENTRLIHAGRAPEKFGGAVNIPPFRASTVLFPTLAELDAYDPALRTVRYGRTGNPSSHAFEAAMTELEEGHAAVSYASGLQAITSSLLAFTRHGDHVLIADTAYAPTRNFANGILSRSGVTVEYFDPGIGAGITSLLRPTTKIVFLESPGSLTFEVQDVPAISAAVTAANADIVVMIDNTWAAGLLFKPLKHGVHVSIQSATKYVGGHSDASLGVAVCARQDHWLRLKKTAVELGACASADELFLGLRGLRSLPVRMRRHHESGLKVAQWLETRPEVTRVRHPALPACPGHDLWKRDFTGACGLFAFEMAPTPRKAMAAMVDGMAHFGMGYSWGGFESLILPSNPTSIRTAVSWTGGELVRLHIGLEDVDDLIADLDAGFARLKAALEA</sequence>
<dbReference type="Pfam" id="PF01053">
    <property type="entry name" value="Cys_Met_Meta_PP"/>
    <property type="match status" value="1"/>
</dbReference>
<dbReference type="AlphaFoldDB" id="A0A2K9N887"/>
<organism evidence="7 8">
    <name type="scientific">Niveispirillum cyanobacteriorum</name>
    <dbReference type="NCBI Taxonomy" id="1612173"/>
    <lineage>
        <taxon>Bacteria</taxon>
        <taxon>Pseudomonadati</taxon>
        <taxon>Pseudomonadota</taxon>
        <taxon>Alphaproteobacteria</taxon>
        <taxon>Rhodospirillales</taxon>
        <taxon>Azospirillaceae</taxon>
        <taxon>Niveispirillum</taxon>
    </lineage>
</organism>
<keyword evidence="4 7" id="KW-0456">Lyase</keyword>
<gene>
    <name evidence="7" type="primary">metC</name>
    <name evidence="7" type="ORF">C0V82_03245</name>
</gene>
<dbReference type="GO" id="GO:0019450">
    <property type="term" value="P:L-cysteine catabolic process to pyruvate"/>
    <property type="evidence" value="ECO:0007669"/>
    <property type="project" value="TreeGrafter"/>
</dbReference>
<evidence type="ECO:0000256" key="1">
    <source>
        <dbReference type="ARBA" id="ARBA00001933"/>
    </source>
</evidence>
<dbReference type="PANTHER" id="PTHR43500:SF1">
    <property type="entry name" value="CYSTATHIONINE BETA-LYASE-RELATED"/>
    <property type="match status" value="1"/>
</dbReference>
<dbReference type="InterPro" id="IPR015424">
    <property type="entry name" value="PyrdxlP-dep_Trfase"/>
</dbReference>
<dbReference type="SUPFAM" id="SSF53383">
    <property type="entry name" value="PLP-dependent transferases"/>
    <property type="match status" value="1"/>
</dbReference>
<dbReference type="InterPro" id="IPR015421">
    <property type="entry name" value="PyrdxlP-dep_Trfase_major"/>
</dbReference>
<proteinExistence type="inferred from homology"/>
<dbReference type="GO" id="GO:0030170">
    <property type="term" value="F:pyridoxal phosphate binding"/>
    <property type="evidence" value="ECO:0007669"/>
    <property type="project" value="InterPro"/>
</dbReference>
<comment type="catalytic activity">
    <reaction evidence="5">
        <text>L,L-cystathionine + H2O = L-homocysteine + pyruvate + NH4(+)</text>
        <dbReference type="Rhea" id="RHEA:13965"/>
        <dbReference type="ChEBI" id="CHEBI:15361"/>
        <dbReference type="ChEBI" id="CHEBI:15377"/>
        <dbReference type="ChEBI" id="CHEBI:28938"/>
        <dbReference type="ChEBI" id="CHEBI:58161"/>
        <dbReference type="ChEBI" id="CHEBI:58199"/>
    </reaction>
</comment>
<keyword evidence="8" id="KW-1185">Reference proteome</keyword>
<dbReference type="FunFam" id="3.40.640.10:FF:000046">
    <property type="entry name" value="Cystathionine gamma-lyase"/>
    <property type="match status" value="1"/>
</dbReference>
<name>A0A2K9N887_9PROT</name>
<dbReference type="InterPro" id="IPR000277">
    <property type="entry name" value="Cys/Met-Metab_PyrdxlP-dep_enz"/>
</dbReference>
<evidence type="ECO:0000313" key="8">
    <source>
        <dbReference type="Proteomes" id="UP000234752"/>
    </source>
</evidence>
<dbReference type="InterPro" id="IPR015422">
    <property type="entry name" value="PyrdxlP-dep_Trfase_small"/>
</dbReference>
<dbReference type="Gene3D" id="3.40.640.10">
    <property type="entry name" value="Type I PLP-dependent aspartate aminotransferase-like (Major domain)"/>
    <property type="match status" value="1"/>
</dbReference>
<dbReference type="PANTHER" id="PTHR43500">
    <property type="entry name" value="CYSTATHIONINE BETA-LYASE-RELATED"/>
    <property type="match status" value="1"/>
</dbReference>
<dbReference type="Gene3D" id="3.90.1150.10">
    <property type="entry name" value="Aspartate Aminotransferase, domain 1"/>
    <property type="match status" value="1"/>
</dbReference>
<evidence type="ECO:0000256" key="4">
    <source>
        <dbReference type="ARBA" id="ARBA00023239"/>
    </source>
</evidence>
<dbReference type="OrthoDB" id="9790858at2"/>
<accession>A0A2K9N887</accession>
<evidence type="ECO:0000256" key="3">
    <source>
        <dbReference type="ARBA" id="ARBA00022898"/>
    </source>
</evidence>
<dbReference type="EMBL" id="CP025611">
    <property type="protein sequence ID" value="AUN29363.1"/>
    <property type="molecule type" value="Genomic_DNA"/>
</dbReference>